<dbReference type="GO" id="GO:0046474">
    <property type="term" value="P:glycerophospholipid biosynthetic process"/>
    <property type="evidence" value="ECO:0007669"/>
    <property type="project" value="UniProtKB-UniRule"/>
</dbReference>
<name>A0A977KAP4_9CREN</name>
<dbReference type="EMBL" id="CP006868">
    <property type="protein sequence ID" value="UXD21568.1"/>
    <property type="molecule type" value="Genomic_DNA"/>
</dbReference>
<comment type="catalytic activity">
    <reaction evidence="8 9">
        <text>sn-glycerol 1-phosphate + (2E,6E,10E)-geranylgeranyl diphosphate = sn-3-O-(geranylgeranyl)glycerol 1-phosphate + diphosphate</text>
        <dbReference type="Rhea" id="RHEA:23404"/>
        <dbReference type="ChEBI" id="CHEBI:33019"/>
        <dbReference type="ChEBI" id="CHEBI:57677"/>
        <dbReference type="ChEBI" id="CHEBI:57685"/>
        <dbReference type="ChEBI" id="CHEBI:58756"/>
        <dbReference type="EC" id="2.5.1.41"/>
    </reaction>
</comment>
<feature type="binding site" evidence="9">
    <location>
        <position position="54"/>
    </location>
    <ligand>
        <name>Mg(2+)</name>
        <dbReference type="ChEBI" id="CHEBI:18420"/>
    </ligand>
</feature>
<feature type="binding site" evidence="9">
    <location>
        <position position="24"/>
    </location>
    <ligand>
        <name>Mg(2+)</name>
        <dbReference type="ChEBI" id="CHEBI:18420"/>
    </ligand>
</feature>
<organism evidence="10 11">
    <name type="scientific">Ignicoccus pacificus DSM 13166</name>
    <dbReference type="NCBI Taxonomy" id="940294"/>
    <lineage>
        <taxon>Archaea</taxon>
        <taxon>Thermoproteota</taxon>
        <taxon>Thermoprotei</taxon>
        <taxon>Desulfurococcales</taxon>
        <taxon>Desulfurococcaceae</taxon>
        <taxon>Ignicoccus</taxon>
    </lineage>
</organism>
<dbReference type="Pfam" id="PF01884">
    <property type="entry name" value="PcrB"/>
    <property type="match status" value="1"/>
</dbReference>
<keyword evidence="1 9" id="KW-0444">Lipid biosynthesis</keyword>
<evidence type="ECO:0000256" key="4">
    <source>
        <dbReference type="ARBA" id="ARBA00022842"/>
    </source>
</evidence>
<reference evidence="10" key="1">
    <citation type="submission" date="2013-11" db="EMBL/GenBank/DDBJ databases">
        <title>Comparative genomics of Ignicoccus.</title>
        <authorList>
            <person name="Podar M."/>
        </authorList>
    </citation>
    <scope>NUCLEOTIDE SEQUENCE</scope>
    <source>
        <strain evidence="10">DSM 13166</strain>
    </source>
</reference>
<keyword evidence="6 9" id="KW-0594">Phospholipid biosynthesis</keyword>
<proteinExistence type="inferred from homology"/>
<keyword evidence="4 9" id="KW-0460">Magnesium</keyword>
<evidence type="ECO:0000256" key="2">
    <source>
        <dbReference type="ARBA" id="ARBA00022679"/>
    </source>
</evidence>
<dbReference type="PANTHER" id="PTHR40029">
    <property type="match status" value="1"/>
</dbReference>
<evidence type="ECO:0000313" key="10">
    <source>
        <dbReference type="EMBL" id="UXD21568.1"/>
    </source>
</evidence>
<keyword evidence="11" id="KW-1185">Reference proteome</keyword>
<dbReference type="NCBIfam" id="TIGR01769">
    <property type="entry name" value="GGGP"/>
    <property type="match status" value="1"/>
</dbReference>
<accession>A0A977KAP4</accession>
<comment type="function">
    <text evidence="9">Prenyltransferase that catalyzes the transfer of the geranylgeranyl moiety of geranylgeranyl diphosphate (GGPP) to the C3 hydroxyl of sn-glycerol-1-phosphate (G1P). This reaction is the first ether-bond-formation step in the biosynthesis of archaeal membrane lipids.</text>
</comment>
<comment type="subcellular location">
    <subcellularLocation>
        <location evidence="9">Cytoplasm</location>
    </subcellularLocation>
</comment>
<dbReference type="HAMAP" id="MF_00112">
    <property type="entry name" value="GGGP_HepGP_synthase"/>
    <property type="match status" value="1"/>
</dbReference>
<gene>
    <name evidence="10" type="ORF">IPA_05490</name>
</gene>
<dbReference type="AlphaFoldDB" id="A0A977KAP4"/>
<dbReference type="GO" id="GO:0047294">
    <property type="term" value="F:phosphoglycerol geranylgeranyltransferase activity"/>
    <property type="evidence" value="ECO:0007669"/>
    <property type="project" value="UniProtKB-UniRule"/>
</dbReference>
<evidence type="ECO:0000256" key="6">
    <source>
        <dbReference type="ARBA" id="ARBA00023209"/>
    </source>
</evidence>
<comment type="similarity">
    <text evidence="9">Belongs to the GGGP/HepGP synthase family.</text>
</comment>
<dbReference type="GO" id="GO:0120536">
    <property type="term" value="F:heptaprenylglyceryl phosphate synthase activity"/>
    <property type="evidence" value="ECO:0007669"/>
    <property type="project" value="UniProtKB-ARBA"/>
</dbReference>
<keyword evidence="7 9" id="KW-1208">Phospholipid metabolism</keyword>
<comment type="caution">
    <text evidence="9">Lacks conserved residue(s) required for the propagation of feature annotation.</text>
</comment>
<sequence length="251" mass="27516">MKKERKVEDYLRKRSGRALFFLLDPDKVVREEERYKEIVEELCPYATAFFVGGSTGFSQLEEERTIRMIKAVCDKPVVIFPGSPAHVAPSADAILFMSLLNSRSRKFLIEDQLEGALLVWRYGLEAIPTAYLIVGEGGTAGWVGDAKTIPLEKPELLAMYALAAKYLGFRAIYVEAGSGARTHVPPQTVAMIKKLLGNEVFLMIGGGIKNAETALSILKAGADGIIIGTLIEKEPEKAVELAKVVRESLGE</sequence>
<keyword evidence="5 9" id="KW-0443">Lipid metabolism</keyword>
<dbReference type="SUPFAM" id="SSF51395">
    <property type="entry name" value="FMN-linked oxidoreductases"/>
    <property type="match status" value="1"/>
</dbReference>
<dbReference type="NCBIfam" id="NF003198">
    <property type="entry name" value="PRK04169.1-2"/>
    <property type="match status" value="1"/>
</dbReference>
<dbReference type="InterPro" id="IPR010946">
    <property type="entry name" value="GGGP_synth"/>
</dbReference>
<evidence type="ECO:0000256" key="9">
    <source>
        <dbReference type="HAMAP-Rule" id="MF_00112"/>
    </source>
</evidence>
<comment type="pathway">
    <text evidence="9">Membrane lipid metabolism; glycerophospholipid metabolism.</text>
</comment>
<evidence type="ECO:0000256" key="5">
    <source>
        <dbReference type="ARBA" id="ARBA00023098"/>
    </source>
</evidence>
<keyword evidence="3 9" id="KW-0479">Metal-binding</keyword>
<evidence type="ECO:0000256" key="1">
    <source>
        <dbReference type="ARBA" id="ARBA00022516"/>
    </source>
</evidence>
<dbReference type="NCBIfam" id="TIGR01768">
    <property type="entry name" value="GGGP-family"/>
    <property type="match status" value="1"/>
</dbReference>
<dbReference type="PANTHER" id="PTHR40029:SF2">
    <property type="entry name" value="HEPTAPRENYLGLYCERYL PHOSPHATE SYNTHASE"/>
    <property type="match status" value="1"/>
</dbReference>
<evidence type="ECO:0000256" key="3">
    <source>
        <dbReference type="ARBA" id="ARBA00022723"/>
    </source>
</evidence>
<dbReference type="GO" id="GO:0005737">
    <property type="term" value="C:cytoplasm"/>
    <property type="evidence" value="ECO:0007669"/>
    <property type="project" value="UniProtKB-SubCell"/>
</dbReference>
<evidence type="ECO:0000313" key="11">
    <source>
        <dbReference type="Proteomes" id="UP001063698"/>
    </source>
</evidence>
<dbReference type="KEGG" id="ipc:IPA_05490"/>
<comment type="cofactor">
    <cofactor evidence="9">
        <name>Mg(2+)</name>
        <dbReference type="ChEBI" id="CHEBI:18420"/>
    </cofactor>
</comment>
<dbReference type="InterPro" id="IPR008205">
    <property type="entry name" value="GGGP_HepGP_synthase"/>
</dbReference>
<dbReference type="Proteomes" id="UP001063698">
    <property type="component" value="Chromosome"/>
</dbReference>
<dbReference type="InterPro" id="IPR038597">
    <property type="entry name" value="GGGP/HepGP_synthase_sf"/>
</dbReference>
<dbReference type="GO" id="GO:0000287">
    <property type="term" value="F:magnesium ion binding"/>
    <property type="evidence" value="ECO:0007669"/>
    <property type="project" value="UniProtKB-UniRule"/>
</dbReference>
<keyword evidence="2 9" id="KW-0808">Transferase</keyword>
<protein>
    <recommendedName>
        <fullName evidence="9">Geranylgeranylglyceryl phosphate synthase</fullName>
        <shortName evidence="9">GGGP synthase</shortName>
        <shortName evidence="9">GGGPS</shortName>
        <ecNumber evidence="9">2.5.1.41</ecNumber>
    </recommendedName>
    <alternativeName>
        <fullName evidence="9">(S)-3-O-geranylgeranylglyceryl phosphate synthase</fullName>
    </alternativeName>
    <alternativeName>
        <fullName evidence="9">Phosphoglycerol geranylgeranyltransferase</fullName>
    </alternativeName>
</protein>
<dbReference type="InterPro" id="IPR039074">
    <property type="entry name" value="GGGP/HepGP_synthase_I"/>
</dbReference>
<evidence type="ECO:0000256" key="7">
    <source>
        <dbReference type="ARBA" id="ARBA00023264"/>
    </source>
</evidence>
<dbReference type="EC" id="2.5.1.41" evidence="9"/>
<dbReference type="Gene3D" id="3.20.20.390">
    <property type="entry name" value="FMN-linked oxidoreductases"/>
    <property type="match status" value="1"/>
</dbReference>
<evidence type="ECO:0000256" key="8">
    <source>
        <dbReference type="ARBA" id="ARBA00047288"/>
    </source>
</evidence>
<keyword evidence="9" id="KW-0963">Cytoplasm</keyword>
<dbReference type="CDD" id="cd02812">
    <property type="entry name" value="PcrB_like"/>
    <property type="match status" value="1"/>
</dbReference>